<evidence type="ECO:0000313" key="6">
    <source>
        <dbReference type="RefSeq" id="XP_052123414.1"/>
    </source>
</evidence>
<dbReference type="GO" id="GO:0005615">
    <property type="term" value="C:extracellular space"/>
    <property type="evidence" value="ECO:0007669"/>
    <property type="project" value="TreeGrafter"/>
</dbReference>
<evidence type="ECO:0000256" key="1">
    <source>
        <dbReference type="ARBA" id="ARBA00022460"/>
    </source>
</evidence>
<dbReference type="PRINTS" id="PR00947">
    <property type="entry name" value="CUTICLE"/>
</dbReference>
<feature type="chain" id="PRO_5039643998" evidence="4">
    <location>
        <begin position="21"/>
        <end position="335"/>
    </location>
</feature>
<dbReference type="AlphaFoldDB" id="A0A9C6U5K5"/>
<dbReference type="PROSITE" id="PS00233">
    <property type="entry name" value="CHIT_BIND_RR_1"/>
    <property type="match status" value="2"/>
</dbReference>
<sequence>MAFFKVLSCMAVLAVAAVYAAPGYLEQPVYAHAVHAAPLAVAHHEPQDYYAHPKYAFKYGVHDAHTGDVKSASEHRDGDVVKGEYSLLQPDGTTRTVHYTADDHNGFNAVVTNSGHAVHAEVHAAPVVHAAPLVHAAPAYEHGVYSQYSSPYAHYPSPQHHPHHQLRAAATLHHHHHSKVPGRSPSTMPITIRYGLRVASIQFRPVCEKVVSLLPTRTAMAYLKVTLFFALVAVALAHPVYEEEHDLYAHPKYSYKYGVHDSHTGDVKSASEHRDGDVVKGEYSLVQPDGVTRTVHYTADAHNGFNAVVTNSGHAVHQEVSHGHALGHGGYGGLY</sequence>
<feature type="signal peptide" evidence="4">
    <location>
        <begin position="1"/>
        <end position="20"/>
    </location>
</feature>
<dbReference type="InterPro" id="IPR000618">
    <property type="entry name" value="Insect_cuticle"/>
</dbReference>
<dbReference type="RefSeq" id="XP_052123414.1">
    <property type="nucleotide sequence ID" value="XM_052267454.1"/>
</dbReference>
<keyword evidence="4" id="KW-0732">Signal</keyword>
<dbReference type="Proteomes" id="UP000504606">
    <property type="component" value="Unplaced"/>
</dbReference>
<keyword evidence="1 2" id="KW-0193">Cuticle</keyword>
<dbReference type="InterPro" id="IPR051217">
    <property type="entry name" value="Insect_Cuticle_Struc_Prot"/>
</dbReference>
<keyword evidence="5" id="KW-1185">Reference proteome</keyword>
<dbReference type="Pfam" id="PF00379">
    <property type="entry name" value="Chitin_bind_4"/>
    <property type="match status" value="2"/>
</dbReference>
<dbReference type="PROSITE" id="PS51155">
    <property type="entry name" value="CHIT_BIND_RR_2"/>
    <property type="match status" value="2"/>
</dbReference>
<evidence type="ECO:0000256" key="3">
    <source>
        <dbReference type="SAM" id="MobiDB-lite"/>
    </source>
</evidence>
<evidence type="ECO:0000313" key="5">
    <source>
        <dbReference type="Proteomes" id="UP000504606"/>
    </source>
</evidence>
<dbReference type="GO" id="GO:0031012">
    <property type="term" value="C:extracellular matrix"/>
    <property type="evidence" value="ECO:0007669"/>
    <property type="project" value="TreeGrafter"/>
</dbReference>
<dbReference type="GO" id="GO:0042302">
    <property type="term" value="F:structural constituent of cuticle"/>
    <property type="evidence" value="ECO:0007669"/>
    <property type="project" value="UniProtKB-UniRule"/>
</dbReference>
<feature type="compositionally biased region" description="Basic residues" evidence="3">
    <location>
        <begin position="160"/>
        <end position="180"/>
    </location>
</feature>
<dbReference type="OrthoDB" id="8192957at2759"/>
<dbReference type="PANTHER" id="PTHR12236:SF75">
    <property type="entry name" value="CUTICULAR PROTEIN 62BB, ISOFORM A"/>
    <property type="match status" value="1"/>
</dbReference>
<name>A0A9C6U5K5_FRAOC</name>
<dbReference type="GeneID" id="113205223"/>
<feature type="region of interest" description="Disordered" evidence="3">
    <location>
        <begin position="156"/>
        <end position="184"/>
    </location>
</feature>
<accession>A0A9C6U5K5</accession>
<protein>
    <submittedName>
        <fullName evidence="6">Cuticle protein-like</fullName>
    </submittedName>
</protein>
<dbReference type="InterPro" id="IPR031311">
    <property type="entry name" value="CHIT_BIND_RR_consensus"/>
</dbReference>
<reference evidence="6" key="1">
    <citation type="submission" date="2025-08" db="UniProtKB">
        <authorList>
            <consortium name="RefSeq"/>
        </authorList>
    </citation>
    <scope>IDENTIFICATION</scope>
    <source>
        <tissue evidence="6">Whole organism</tissue>
    </source>
</reference>
<evidence type="ECO:0000256" key="2">
    <source>
        <dbReference type="PROSITE-ProRule" id="PRU00497"/>
    </source>
</evidence>
<dbReference type="KEGG" id="foc:113205223"/>
<proteinExistence type="predicted"/>
<gene>
    <name evidence="6" type="primary">LOC113205223</name>
</gene>
<dbReference type="PANTHER" id="PTHR12236">
    <property type="entry name" value="STRUCTURAL CONTITUENT OF CUTICLE"/>
    <property type="match status" value="1"/>
</dbReference>
<organism evidence="5 6">
    <name type="scientific">Frankliniella occidentalis</name>
    <name type="common">Western flower thrips</name>
    <name type="synonym">Euthrips occidentalis</name>
    <dbReference type="NCBI Taxonomy" id="133901"/>
    <lineage>
        <taxon>Eukaryota</taxon>
        <taxon>Metazoa</taxon>
        <taxon>Ecdysozoa</taxon>
        <taxon>Arthropoda</taxon>
        <taxon>Hexapoda</taxon>
        <taxon>Insecta</taxon>
        <taxon>Pterygota</taxon>
        <taxon>Neoptera</taxon>
        <taxon>Paraneoptera</taxon>
        <taxon>Thysanoptera</taxon>
        <taxon>Terebrantia</taxon>
        <taxon>Thripoidea</taxon>
        <taxon>Thripidae</taxon>
        <taxon>Frankliniella</taxon>
    </lineage>
</organism>
<evidence type="ECO:0000256" key="4">
    <source>
        <dbReference type="SAM" id="SignalP"/>
    </source>
</evidence>